<comment type="subcellular location">
    <subcellularLocation>
        <location evidence="1">Membrane</location>
        <topology evidence="1">Multi-pass membrane protein</topology>
    </subcellularLocation>
</comment>
<evidence type="ECO:0000313" key="8">
    <source>
        <dbReference type="EMBL" id="AUN32710.1"/>
    </source>
</evidence>
<evidence type="ECO:0000313" key="9">
    <source>
        <dbReference type="Proteomes" id="UP000234752"/>
    </source>
</evidence>
<protein>
    <submittedName>
        <fullName evidence="8">P-type conjugative transfer protein TrbL</fullName>
    </submittedName>
</protein>
<dbReference type="AlphaFoldDB" id="A0A2K9NI04"/>
<feature type="transmembrane region" description="Helical" evidence="7">
    <location>
        <begin position="242"/>
        <end position="263"/>
    </location>
</feature>
<comment type="similarity">
    <text evidence="2">Belongs to the TrbL/VirB6 family.</text>
</comment>
<feature type="transmembrane region" description="Helical" evidence="7">
    <location>
        <begin position="269"/>
        <end position="294"/>
    </location>
</feature>
<reference evidence="8 9" key="1">
    <citation type="submission" date="2017-12" db="EMBL/GenBank/DDBJ databases">
        <title>Genomes of bacteria within cyanobacterial aggregates.</title>
        <authorList>
            <person name="Cai H."/>
        </authorList>
    </citation>
    <scope>NUCLEOTIDE SEQUENCE [LARGE SCALE GENOMIC DNA]</scope>
    <source>
        <strain evidence="8 9">TH16</strain>
    </source>
</reference>
<feature type="transmembrane region" description="Helical" evidence="7">
    <location>
        <begin position="29"/>
        <end position="48"/>
    </location>
</feature>
<dbReference type="InterPro" id="IPR007688">
    <property type="entry name" value="Conjugal_tfr_TrbL/VirB6"/>
</dbReference>
<gene>
    <name evidence="8" type="primary">trbL</name>
    <name evidence="8" type="ORF">C0V82_20570</name>
</gene>
<feature type="compositionally biased region" description="Basic and acidic residues" evidence="6">
    <location>
        <begin position="343"/>
        <end position="359"/>
    </location>
</feature>
<dbReference type="GO" id="GO:0030255">
    <property type="term" value="P:protein secretion by the type IV secretion system"/>
    <property type="evidence" value="ECO:0007669"/>
    <property type="project" value="InterPro"/>
</dbReference>
<name>A0A2K9NI04_9PROT</name>
<dbReference type="Pfam" id="PF04610">
    <property type="entry name" value="TrbL"/>
    <property type="match status" value="1"/>
</dbReference>
<accession>A0A2K9NI04</accession>
<dbReference type="NCBIfam" id="TIGR02783">
    <property type="entry name" value="TrbL_P"/>
    <property type="match status" value="1"/>
</dbReference>
<dbReference type="GO" id="GO:0016020">
    <property type="term" value="C:membrane"/>
    <property type="evidence" value="ECO:0007669"/>
    <property type="project" value="UniProtKB-SubCell"/>
</dbReference>
<feature type="transmembrane region" description="Helical" evidence="7">
    <location>
        <begin position="172"/>
        <end position="193"/>
    </location>
</feature>
<keyword evidence="5 7" id="KW-0472">Membrane</keyword>
<dbReference type="RefSeq" id="WP_102114243.1">
    <property type="nucleotide sequence ID" value="NZ_BMGN01000010.1"/>
</dbReference>
<evidence type="ECO:0000256" key="4">
    <source>
        <dbReference type="ARBA" id="ARBA00022989"/>
    </source>
</evidence>
<evidence type="ECO:0000256" key="1">
    <source>
        <dbReference type="ARBA" id="ARBA00004141"/>
    </source>
</evidence>
<dbReference type="OrthoDB" id="9788052at2"/>
<evidence type="ECO:0000256" key="3">
    <source>
        <dbReference type="ARBA" id="ARBA00022692"/>
    </source>
</evidence>
<evidence type="ECO:0000256" key="6">
    <source>
        <dbReference type="SAM" id="MobiDB-lite"/>
    </source>
</evidence>
<feature type="region of interest" description="Disordered" evidence="6">
    <location>
        <begin position="325"/>
        <end position="436"/>
    </location>
</feature>
<evidence type="ECO:0000256" key="2">
    <source>
        <dbReference type="ARBA" id="ARBA00007802"/>
    </source>
</evidence>
<feature type="transmembrane region" description="Helical" evidence="7">
    <location>
        <begin position="199"/>
        <end position="221"/>
    </location>
</feature>
<keyword evidence="4 7" id="KW-1133">Transmembrane helix</keyword>
<feature type="transmembrane region" description="Helical" evidence="7">
    <location>
        <begin position="60"/>
        <end position="80"/>
    </location>
</feature>
<dbReference type="NCBIfam" id="NF010449">
    <property type="entry name" value="PRK13875.1"/>
    <property type="match status" value="1"/>
</dbReference>
<evidence type="ECO:0000256" key="7">
    <source>
        <dbReference type="SAM" id="Phobius"/>
    </source>
</evidence>
<keyword evidence="9" id="KW-1185">Reference proteome</keyword>
<dbReference type="KEGG" id="ncb:C0V82_20570"/>
<evidence type="ECO:0000256" key="5">
    <source>
        <dbReference type="ARBA" id="ARBA00023136"/>
    </source>
</evidence>
<dbReference type="InterPro" id="IPR014150">
    <property type="entry name" value="Conjugal_tfr_TrbL"/>
</dbReference>
<feature type="transmembrane region" description="Helical" evidence="7">
    <location>
        <begin position="139"/>
        <end position="165"/>
    </location>
</feature>
<sequence>MGDIGIIDRFTETFIRYIDSGFGLLSGDVTYLTATLITIDMVLVGLFWAMDGHHDVMPRLIRKVLYVGFFALVLGNFQALSEAVYSSFAQLGLRAGNSGLSASDLLHPGQLAAVGFEAAHPLLDQARTMLGFPDIFGNALNLTIMVLAWFFVVIAFFILAVQLFITLVEFKLTSLAGFVLVPFALWSKTAFLAERVLGHVISSGIKIMVLAVIVGIGSSFFREFTEALNGKVPGINEAMTMVLASLALLGLGIFGPGIAAGLVSGAPQLGAGAALGTAGVAAGTVLLAGGAAVAGARLAGGAGLAAVRAGASLGGAATGAYQSAQAAGQSGGGGMARAAGEATLRKAKDTGHRMTEPLREAFQSGRQAANPEPLPETGGEGIGAASPASTDNAPAWARKLRAEQAARARRHSTGQAIKDGDRSGGSAAPSLDQKDD</sequence>
<keyword evidence="3 7" id="KW-0812">Transmembrane</keyword>
<dbReference type="EMBL" id="CP025612">
    <property type="protein sequence ID" value="AUN32710.1"/>
    <property type="molecule type" value="Genomic_DNA"/>
</dbReference>
<dbReference type="Proteomes" id="UP000234752">
    <property type="component" value="Chromosome eg_2"/>
</dbReference>
<proteinExistence type="inferred from homology"/>
<organism evidence="8 9">
    <name type="scientific">Niveispirillum cyanobacteriorum</name>
    <dbReference type="NCBI Taxonomy" id="1612173"/>
    <lineage>
        <taxon>Bacteria</taxon>
        <taxon>Pseudomonadati</taxon>
        <taxon>Pseudomonadota</taxon>
        <taxon>Alphaproteobacteria</taxon>
        <taxon>Rhodospirillales</taxon>
        <taxon>Azospirillaceae</taxon>
        <taxon>Niveispirillum</taxon>
    </lineage>
</organism>